<keyword evidence="12" id="KW-0809">Transit peptide</keyword>
<sequence>MSDLFPEAVEAFLQGNGHPEAILPYLQKDDADSRMARLIGSGLIPSLLNAMLEGTGNQQTCRVLLHVAVHTDGPWQRFMVVRHFCRSLNATGYSHQDLDGLLFQLQDAPPVSASGLVPTPLLDLARLHMLVHAIRFLDKYKYEDETDIEEQNLIMNVTRLVARCLSQIEGGVDDEWLQWAAAVSIADPTQYKNAVVRAVRQEVSKKLLSTALVSDPDRWLEPVKAQDADLVEWIARSAGIYESLAGWIVGGAWKRSADIARTAPSWRKVRELLVLGARGSSGEIKGGGFIAASLTLANELRATPQEAKDGSFFTMPIKSVPPLSAHRDLLMTSGGGTGESSSTRSSGRNGSTGICSRPTCNNSAEKQCAGCKQMVYCSRDCQVRHWKDGHNNDCTRAFSDGKSRRHRSSSQSKSKA</sequence>
<evidence type="ECO:0000256" key="16">
    <source>
        <dbReference type="ARBA" id="ARBA00039024"/>
    </source>
</evidence>
<evidence type="ECO:0000256" key="6">
    <source>
        <dbReference type="ARBA" id="ARBA00022679"/>
    </source>
</evidence>
<dbReference type="Pfam" id="PF01753">
    <property type="entry name" value="zf-MYND"/>
    <property type="match status" value="1"/>
</dbReference>
<evidence type="ECO:0000259" key="20">
    <source>
        <dbReference type="PROSITE" id="PS50865"/>
    </source>
</evidence>
<keyword evidence="5" id="KW-0934">Plastid</keyword>
<evidence type="ECO:0000256" key="18">
    <source>
        <dbReference type="PROSITE-ProRule" id="PRU00134"/>
    </source>
</evidence>
<evidence type="ECO:0000256" key="17">
    <source>
        <dbReference type="ARBA" id="ARBA00048889"/>
    </source>
</evidence>
<feature type="region of interest" description="Disordered" evidence="19">
    <location>
        <begin position="395"/>
        <end position="416"/>
    </location>
</feature>
<gene>
    <name evidence="21" type="ORF">ASEP1449_LOCUS18446</name>
    <name evidence="22" type="ORF">ASEP1449_LOCUS18447</name>
</gene>
<keyword evidence="14" id="KW-0472">Membrane</keyword>
<evidence type="ECO:0000256" key="11">
    <source>
        <dbReference type="ARBA" id="ARBA00022833"/>
    </source>
</evidence>
<dbReference type="PANTHER" id="PTHR32523">
    <property type="entry name" value="PHYTOL KINASE 1, CHLOROPLASTIC"/>
    <property type="match status" value="1"/>
</dbReference>
<organism evidence="22">
    <name type="scientific">Attheya septentrionalis</name>
    <dbReference type="NCBI Taxonomy" id="420275"/>
    <lineage>
        <taxon>Eukaryota</taxon>
        <taxon>Sar</taxon>
        <taxon>Stramenopiles</taxon>
        <taxon>Ochrophyta</taxon>
        <taxon>Bacillariophyta</taxon>
        <taxon>Coscinodiscophyceae</taxon>
        <taxon>Chaetocerotophycidae</taxon>
        <taxon>Chaetocerotales</taxon>
        <taxon>Attheyaceae</taxon>
        <taxon>Attheya</taxon>
    </lineage>
</organism>
<evidence type="ECO:0000256" key="2">
    <source>
        <dbReference type="ARBA" id="ARBA00004229"/>
    </source>
</evidence>
<dbReference type="AlphaFoldDB" id="A0A6T7JZ36"/>
<evidence type="ECO:0000256" key="4">
    <source>
        <dbReference type="ARBA" id="ARBA00022528"/>
    </source>
</evidence>
<feature type="compositionally biased region" description="Low complexity" evidence="19">
    <location>
        <begin position="339"/>
        <end position="353"/>
    </location>
</feature>
<evidence type="ECO:0000256" key="12">
    <source>
        <dbReference type="ARBA" id="ARBA00022946"/>
    </source>
</evidence>
<comment type="subcellular location">
    <subcellularLocation>
        <location evidence="1">Membrane</location>
        <topology evidence="1">Multi-pass membrane protein</topology>
    </subcellularLocation>
    <subcellularLocation>
        <location evidence="2">Plastid</location>
        <location evidence="2">Chloroplast</location>
    </subcellularLocation>
</comment>
<dbReference type="EMBL" id="HBHQ01027218">
    <property type="protein sequence ID" value="CAD9826613.1"/>
    <property type="molecule type" value="Transcribed_RNA"/>
</dbReference>
<keyword evidence="10" id="KW-0418">Kinase</keyword>
<name>A0A6T7JZ36_9STRA</name>
<evidence type="ECO:0000256" key="13">
    <source>
        <dbReference type="ARBA" id="ARBA00022989"/>
    </source>
</evidence>
<evidence type="ECO:0000256" key="5">
    <source>
        <dbReference type="ARBA" id="ARBA00022640"/>
    </source>
</evidence>
<dbReference type="GO" id="GO:0008270">
    <property type="term" value="F:zinc ion binding"/>
    <property type="evidence" value="ECO:0007669"/>
    <property type="project" value="UniProtKB-KW"/>
</dbReference>
<feature type="region of interest" description="Disordered" evidence="19">
    <location>
        <begin position="328"/>
        <end position="355"/>
    </location>
</feature>
<reference evidence="22" key="1">
    <citation type="submission" date="2021-01" db="EMBL/GenBank/DDBJ databases">
        <authorList>
            <person name="Corre E."/>
            <person name="Pelletier E."/>
            <person name="Niang G."/>
            <person name="Scheremetjew M."/>
            <person name="Finn R."/>
            <person name="Kale V."/>
            <person name="Holt S."/>
            <person name="Cochrane G."/>
            <person name="Meng A."/>
            <person name="Brown T."/>
            <person name="Cohen L."/>
        </authorList>
    </citation>
    <scope>NUCLEOTIDE SEQUENCE</scope>
    <source>
        <strain evidence="22">CCMP2084</strain>
    </source>
</reference>
<comment type="pathway">
    <text evidence="15">Cofactor biosynthesis; tocopherol biosynthesis.</text>
</comment>
<dbReference type="EMBL" id="HBHQ01027217">
    <property type="protein sequence ID" value="CAD9826612.1"/>
    <property type="molecule type" value="Transcribed_RNA"/>
</dbReference>
<dbReference type="GO" id="GO:0010276">
    <property type="term" value="F:phytol kinase activity"/>
    <property type="evidence" value="ECO:0007669"/>
    <property type="project" value="UniProtKB-EC"/>
</dbReference>
<evidence type="ECO:0000256" key="19">
    <source>
        <dbReference type="SAM" id="MobiDB-lite"/>
    </source>
</evidence>
<feature type="domain" description="MYND-type" evidence="20">
    <location>
        <begin position="357"/>
        <end position="394"/>
    </location>
</feature>
<evidence type="ECO:0000256" key="14">
    <source>
        <dbReference type="ARBA" id="ARBA00023136"/>
    </source>
</evidence>
<dbReference type="Gene3D" id="6.10.140.2220">
    <property type="match status" value="1"/>
</dbReference>
<keyword evidence="13" id="KW-1133">Transmembrane helix</keyword>
<evidence type="ECO:0000256" key="10">
    <source>
        <dbReference type="ARBA" id="ARBA00022777"/>
    </source>
</evidence>
<evidence type="ECO:0000256" key="15">
    <source>
        <dbReference type="ARBA" id="ARBA00024015"/>
    </source>
</evidence>
<dbReference type="PANTHER" id="PTHR32523:SF8">
    <property type="entry name" value="DOLICHOL KINASE"/>
    <property type="match status" value="1"/>
</dbReference>
<evidence type="ECO:0000256" key="3">
    <source>
        <dbReference type="ARBA" id="ARBA00010794"/>
    </source>
</evidence>
<comment type="catalytic activity">
    <reaction evidence="17">
        <text>phytol + CTP = phytyl phosphate + CDP + H(+)</text>
        <dbReference type="Rhea" id="RHEA:38055"/>
        <dbReference type="ChEBI" id="CHEBI:15378"/>
        <dbReference type="ChEBI" id="CHEBI:17327"/>
        <dbReference type="ChEBI" id="CHEBI:37563"/>
        <dbReference type="ChEBI" id="CHEBI:58069"/>
        <dbReference type="ChEBI" id="CHEBI:75483"/>
        <dbReference type="EC" id="2.7.1.182"/>
    </reaction>
</comment>
<dbReference type="InterPro" id="IPR002893">
    <property type="entry name" value="Znf_MYND"/>
</dbReference>
<feature type="compositionally biased region" description="Basic residues" evidence="19">
    <location>
        <begin position="403"/>
        <end position="416"/>
    </location>
</feature>
<evidence type="ECO:0000256" key="7">
    <source>
        <dbReference type="ARBA" id="ARBA00022692"/>
    </source>
</evidence>
<dbReference type="GO" id="GO:0009507">
    <property type="term" value="C:chloroplast"/>
    <property type="evidence" value="ECO:0007669"/>
    <property type="project" value="UniProtKB-SubCell"/>
</dbReference>
<evidence type="ECO:0000256" key="1">
    <source>
        <dbReference type="ARBA" id="ARBA00004141"/>
    </source>
</evidence>
<evidence type="ECO:0000313" key="21">
    <source>
        <dbReference type="EMBL" id="CAD9826612.1"/>
    </source>
</evidence>
<keyword evidence="11" id="KW-0862">Zinc</keyword>
<accession>A0A6T7JZ36</accession>
<comment type="similarity">
    <text evidence="3">Belongs to the polyprenol kinase family.</text>
</comment>
<dbReference type="EC" id="2.7.1.182" evidence="16"/>
<dbReference type="SUPFAM" id="SSF144232">
    <property type="entry name" value="HIT/MYND zinc finger-like"/>
    <property type="match status" value="1"/>
</dbReference>
<dbReference type="GO" id="GO:0016020">
    <property type="term" value="C:membrane"/>
    <property type="evidence" value="ECO:0007669"/>
    <property type="project" value="UniProtKB-SubCell"/>
</dbReference>
<keyword evidence="9 18" id="KW-0863">Zinc-finger</keyword>
<keyword evidence="8" id="KW-0479">Metal-binding</keyword>
<keyword evidence="6" id="KW-0808">Transferase</keyword>
<keyword evidence="7" id="KW-0812">Transmembrane</keyword>
<keyword evidence="4" id="KW-0150">Chloroplast</keyword>
<evidence type="ECO:0000313" key="22">
    <source>
        <dbReference type="EMBL" id="CAD9826613.1"/>
    </source>
</evidence>
<proteinExistence type="inferred from homology"/>
<dbReference type="PROSITE" id="PS50865">
    <property type="entry name" value="ZF_MYND_2"/>
    <property type="match status" value="1"/>
</dbReference>
<evidence type="ECO:0000256" key="9">
    <source>
        <dbReference type="ARBA" id="ARBA00022771"/>
    </source>
</evidence>
<dbReference type="InterPro" id="IPR039606">
    <property type="entry name" value="Phytol/farnesol_kinase"/>
</dbReference>
<protein>
    <recommendedName>
        <fullName evidence="16">phytol kinase</fullName>
        <ecNumber evidence="16">2.7.1.182</ecNumber>
    </recommendedName>
</protein>
<evidence type="ECO:0000256" key="8">
    <source>
        <dbReference type="ARBA" id="ARBA00022723"/>
    </source>
</evidence>